<keyword evidence="1" id="KW-0732">Signal</keyword>
<evidence type="ECO:0000313" key="3">
    <source>
        <dbReference type="EMBL" id="KAK9921276.1"/>
    </source>
</evidence>
<dbReference type="InterPro" id="IPR014710">
    <property type="entry name" value="RmlC-like_jellyroll"/>
</dbReference>
<dbReference type="SUPFAM" id="SSF51182">
    <property type="entry name" value="RmlC-like cupins"/>
    <property type="match status" value="1"/>
</dbReference>
<dbReference type="EMBL" id="JBEDUW010000006">
    <property type="protein sequence ID" value="KAK9921276.1"/>
    <property type="molecule type" value="Genomic_DNA"/>
</dbReference>
<evidence type="ECO:0000259" key="2">
    <source>
        <dbReference type="Pfam" id="PF00190"/>
    </source>
</evidence>
<protein>
    <recommendedName>
        <fullName evidence="2">Cupin type-1 domain-containing protein</fullName>
    </recommendedName>
</protein>
<evidence type="ECO:0000313" key="4">
    <source>
        <dbReference type="Proteomes" id="UP001457282"/>
    </source>
</evidence>
<feature type="chain" id="PRO_5043531014" description="Cupin type-1 domain-containing protein" evidence="1">
    <location>
        <begin position="18"/>
        <end position="76"/>
    </location>
</feature>
<proteinExistence type="predicted"/>
<evidence type="ECO:0000256" key="1">
    <source>
        <dbReference type="SAM" id="SignalP"/>
    </source>
</evidence>
<organism evidence="3 4">
    <name type="scientific">Rubus argutus</name>
    <name type="common">Southern blackberry</name>
    <dbReference type="NCBI Taxonomy" id="59490"/>
    <lineage>
        <taxon>Eukaryota</taxon>
        <taxon>Viridiplantae</taxon>
        <taxon>Streptophyta</taxon>
        <taxon>Embryophyta</taxon>
        <taxon>Tracheophyta</taxon>
        <taxon>Spermatophyta</taxon>
        <taxon>Magnoliopsida</taxon>
        <taxon>eudicotyledons</taxon>
        <taxon>Gunneridae</taxon>
        <taxon>Pentapetalae</taxon>
        <taxon>rosids</taxon>
        <taxon>fabids</taxon>
        <taxon>Rosales</taxon>
        <taxon>Rosaceae</taxon>
        <taxon>Rosoideae</taxon>
        <taxon>Rosoideae incertae sedis</taxon>
        <taxon>Rubus</taxon>
    </lineage>
</organism>
<comment type="caution">
    <text evidence="3">The sequence shown here is derived from an EMBL/GenBank/DDBJ whole genome shotgun (WGS) entry which is preliminary data.</text>
</comment>
<gene>
    <name evidence="3" type="ORF">M0R45_029794</name>
</gene>
<accession>A0AAW1WBQ8</accession>
<feature type="signal peptide" evidence="1">
    <location>
        <begin position="1"/>
        <end position="17"/>
    </location>
</feature>
<dbReference type="InterPro" id="IPR011051">
    <property type="entry name" value="RmlC_Cupin_sf"/>
</dbReference>
<dbReference type="InterPro" id="IPR006045">
    <property type="entry name" value="Cupin_1"/>
</dbReference>
<keyword evidence="4" id="KW-1185">Reference proteome</keyword>
<dbReference type="Pfam" id="PF00190">
    <property type="entry name" value="Cupin_1"/>
    <property type="match status" value="1"/>
</dbReference>
<feature type="domain" description="Cupin type-1" evidence="2">
    <location>
        <begin position="22"/>
        <end position="65"/>
    </location>
</feature>
<name>A0AAW1WBQ8_RUBAR</name>
<reference evidence="3 4" key="1">
    <citation type="journal article" date="2023" name="G3 (Bethesda)">
        <title>A chromosome-length genome assembly and annotation of blackberry (Rubus argutus, cv. 'Hillquist').</title>
        <authorList>
            <person name="Bruna T."/>
            <person name="Aryal R."/>
            <person name="Dudchenko O."/>
            <person name="Sargent D.J."/>
            <person name="Mead D."/>
            <person name="Buti M."/>
            <person name="Cavallini A."/>
            <person name="Hytonen T."/>
            <person name="Andres J."/>
            <person name="Pham M."/>
            <person name="Weisz D."/>
            <person name="Mascagni F."/>
            <person name="Usai G."/>
            <person name="Natali L."/>
            <person name="Bassil N."/>
            <person name="Fernandez G.E."/>
            <person name="Lomsadze A."/>
            <person name="Armour M."/>
            <person name="Olukolu B."/>
            <person name="Poorten T."/>
            <person name="Britton C."/>
            <person name="Davik J."/>
            <person name="Ashrafi H."/>
            <person name="Aiden E.L."/>
            <person name="Borodovsky M."/>
            <person name="Worthington M."/>
        </authorList>
    </citation>
    <scope>NUCLEOTIDE SEQUENCE [LARGE SCALE GENOMIC DNA]</scope>
    <source>
        <strain evidence="3">PI 553951</strain>
    </source>
</reference>
<dbReference type="AlphaFoldDB" id="A0AAW1WBQ8"/>
<sequence length="76" mass="8754">MASAFRWLLQAWRLVELFRFSHRGATELSVIVNGSSIAGGFIASNNKVYLKVLNKGDTMVFPRVHYPSYCIYWLKQ</sequence>
<dbReference type="Gene3D" id="2.60.120.10">
    <property type="entry name" value="Jelly Rolls"/>
    <property type="match status" value="1"/>
</dbReference>
<dbReference type="Proteomes" id="UP001457282">
    <property type="component" value="Unassembled WGS sequence"/>
</dbReference>